<gene>
    <name evidence="2" type="ORF">MNBD_NITROSPINAE03-57</name>
</gene>
<dbReference type="EMBL" id="UOGB01000223">
    <property type="protein sequence ID" value="VAX21947.1"/>
    <property type="molecule type" value="Genomic_DNA"/>
</dbReference>
<protein>
    <recommendedName>
        <fullName evidence="3">Periplasmic heavy metal sensor</fullName>
    </recommendedName>
</protein>
<evidence type="ECO:0008006" key="3">
    <source>
        <dbReference type="Google" id="ProtNLM"/>
    </source>
</evidence>
<dbReference type="AlphaFoldDB" id="A0A3B1CZH7"/>
<dbReference type="Pfam" id="PF13801">
    <property type="entry name" value="Metal_resist"/>
    <property type="match status" value="1"/>
</dbReference>
<dbReference type="Gene3D" id="1.20.120.1490">
    <property type="match status" value="1"/>
</dbReference>
<feature type="region of interest" description="Disordered" evidence="1">
    <location>
        <begin position="136"/>
        <end position="155"/>
    </location>
</feature>
<sequence>MRNFWIALMILALFPALVPVRADGADRGFKRDKKGGMMEALDLDKDQLARMRELRNAMKRKMIEQTSKVELAQLDFQEELYKDKPDAERLNRLIDQISSAKAKIIGDRLTMRVEMIKILTAEQKQKMLERMGSKMLEYGKGKGRGKGFGERRDRR</sequence>
<proteinExistence type="predicted"/>
<reference evidence="2" key="1">
    <citation type="submission" date="2018-06" db="EMBL/GenBank/DDBJ databases">
        <authorList>
            <person name="Zhirakovskaya E."/>
        </authorList>
    </citation>
    <scope>NUCLEOTIDE SEQUENCE</scope>
</reference>
<name>A0A3B1CZH7_9ZZZZ</name>
<dbReference type="InterPro" id="IPR025961">
    <property type="entry name" value="Metal_resist"/>
</dbReference>
<evidence type="ECO:0000256" key="1">
    <source>
        <dbReference type="SAM" id="MobiDB-lite"/>
    </source>
</evidence>
<organism evidence="2">
    <name type="scientific">hydrothermal vent metagenome</name>
    <dbReference type="NCBI Taxonomy" id="652676"/>
    <lineage>
        <taxon>unclassified sequences</taxon>
        <taxon>metagenomes</taxon>
        <taxon>ecological metagenomes</taxon>
    </lineage>
</organism>
<evidence type="ECO:0000313" key="2">
    <source>
        <dbReference type="EMBL" id="VAX21947.1"/>
    </source>
</evidence>
<accession>A0A3B1CZH7</accession>